<dbReference type="InterPro" id="IPR036291">
    <property type="entry name" value="NAD(P)-bd_dom_sf"/>
</dbReference>
<dbReference type="AlphaFoldDB" id="A0A417Z195"/>
<comment type="function">
    <text evidence="9">NADP-dependent dehydrogenase with broad substrate specificity acting on 3-hydroxy acids. Catalyzes the NADP-dependent oxidation of L-allo-threonine to L-2-amino-3-keto-butyrate, which is spontaneously decarboxylated into aminoacetone. Also acts on D-threonine, L-serine, D-serine, D-3-hydroxyisobutyrate, L-3-hydroxyisobutyrate, D-glycerate and L-glycerate. Able to catalyze the reduction of the malonic semialdehyde to 3-hydroxypropionic acid. YdfG is apparently supplementing RutE, the presumed malonic semialdehyde reductase involved in pyrimidine degradation since both are able to detoxify malonic semialdehyde.</text>
</comment>
<evidence type="ECO:0000259" key="12">
    <source>
        <dbReference type="SMART" id="SM00822"/>
    </source>
</evidence>
<dbReference type="PANTHER" id="PTHR43086">
    <property type="entry name" value="VERY-LONG-CHAIN 3-OXOOACYL-COA REDUCTASE"/>
    <property type="match status" value="1"/>
</dbReference>
<evidence type="ECO:0000313" key="14">
    <source>
        <dbReference type="Proteomes" id="UP000285376"/>
    </source>
</evidence>
<dbReference type="PRINTS" id="PR00081">
    <property type="entry name" value="GDHRDH"/>
</dbReference>
<sequence length="259" mass="27979">MTTALVTGASAGIGREFCEQLAARGHDLVVVARRAERLEEIKAEIEARHGVKVEVLAADLAVADDLRRVAERVGRRDEPVDVLVNNAGFGVKTSFLDTPVEKEIESVDVMVKAVVVLTHAAAGAMVERRRGTVINVSSVASFMASGTYSAAKSYVTVFSESIAAQLHGTGVTVTALCPGFTHTEFHERGEIPVDKTSPLAKRLWLDVDRLVRDGLADVDAGKVVSVPGRQYKAITGLLRVVPRPLVRSPRLSNRHRPRD</sequence>
<evidence type="ECO:0000256" key="9">
    <source>
        <dbReference type="ARBA" id="ARBA00045650"/>
    </source>
</evidence>
<evidence type="ECO:0000256" key="3">
    <source>
        <dbReference type="ARBA" id="ARBA00043812"/>
    </source>
</evidence>
<dbReference type="SUPFAM" id="SSF51735">
    <property type="entry name" value="NAD(P)-binding Rossmann-fold domains"/>
    <property type="match status" value="1"/>
</dbReference>
<gene>
    <name evidence="13" type="ORF">D1832_12785</name>
</gene>
<organism evidence="13 14">
    <name type="scientific">Dermacoccus abyssi</name>
    <dbReference type="NCBI Taxonomy" id="322596"/>
    <lineage>
        <taxon>Bacteria</taxon>
        <taxon>Bacillati</taxon>
        <taxon>Actinomycetota</taxon>
        <taxon>Actinomycetes</taxon>
        <taxon>Micrococcales</taxon>
        <taxon>Dermacoccaceae</taxon>
        <taxon>Dermacoccus</taxon>
    </lineage>
</organism>
<protein>
    <recommendedName>
        <fullName evidence="6">NADP-dependent 3-hydroxy acid dehydrogenase YdfG</fullName>
        <ecNumber evidence="4">1.1.1.298</ecNumber>
        <ecNumber evidence="5">1.1.1.381</ecNumber>
    </recommendedName>
    <alternativeName>
        <fullName evidence="8">L-allo-threonine dehydrogenase</fullName>
    </alternativeName>
    <alternativeName>
        <fullName evidence="7">Malonic semialdehyde reductase</fullName>
    </alternativeName>
</protein>
<evidence type="ECO:0000256" key="7">
    <source>
        <dbReference type="ARBA" id="ARBA00044271"/>
    </source>
</evidence>
<dbReference type="RefSeq" id="WP_047310468.1">
    <property type="nucleotide sequence ID" value="NZ_QWLM01000018.1"/>
</dbReference>
<reference evidence="13 14" key="1">
    <citation type="submission" date="2018-08" db="EMBL/GenBank/DDBJ databases">
        <title>Whole genome sequence analysis of Dermacoccus abyssi bacteria isolated from Deep Mariana trench Micromonospora spp reveals genes involved in the environmental adaptation and production of secondary metabolites.</title>
        <authorList>
            <person name="Abdel-Mageed W.M."/>
            <person name="Lehri B."/>
            <person name="Nouioui I."/>
            <person name="Goodfellow I."/>
            <person name="Jaspars M."/>
            <person name="Karlyshev A."/>
        </authorList>
    </citation>
    <scope>NUCLEOTIDE SEQUENCE [LARGE SCALE GENOMIC DNA]</scope>
    <source>
        <strain evidence="13 14">MT1.1</strain>
    </source>
</reference>
<dbReference type="Pfam" id="PF00106">
    <property type="entry name" value="adh_short"/>
    <property type="match status" value="1"/>
</dbReference>
<dbReference type="PANTHER" id="PTHR43086:SF3">
    <property type="entry name" value="NADP-DEPENDENT 3-HYDROXY ACID DEHYDROGENASE YDFG"/>
    <property type="match status" value="1"/>
</dbReference>
<dbReference type="Proteomes" id="UP000285376">
    <property type="component" value="Unassembled WGS sequence"/>
</dbReference>
<comment type="caution">
    <text evidence="13">The sequence shown here is derived from an EMBL/GenBank/DDBJ whole genome shotgun (WGS) entry which is preliminary data.</text>
</comment>
<dbReference type="GO" id="GO:0035527">
    <property type="term" value="F:3-hydroxypropionate dehydrogenase (NADP+) activity"/>
    <property type="evidence" value="ECO:0007669"/>
    <property type="project" value="UniProtKB-EC"/>
</dbReference>
<evidence type="ECO:0000256" key="6">
    <source>
        <dbReference type="ARBA" id="ARBA00044065"/>
    </source>
</evidence>
<dbReference type="InterPro" id="IPR002347">
    <property type="entry name" value="SDR_fam"/>
</dbReference>
<dbReference type="InterPro" id="IPR057326">
    <property type="entry name" value="KR_dom"/>
</dbReference>
<evidence type="ECO:0000256" key="5">
    <source>
        <dbReference type="ARBA" id="ARBA00044059"/>
    </source>
</evidence>
<evidence type="ECO:0000256" key="11">
    <source>
        <dbReference type="RuleBase" id="RU000363"/>
    </source>
</evidence>
<comment type="catalytic activity">
    <reaction evidence="3">
        <text>L-allo-threonine + NADP(+) = aminoacetone + CO2 + NADPH</text>
        <dbReference type="Rhea" id="RHEA:43524"/>
        <dbReference type="ChEBI" id="CHEBI:16526"/>
        <dbReference type="ChEBI" id="CHEBI:57783"/>
        <dbReference type="ChEBI" id="CHEBI:58320"/>
        <dbReference type="ChEBI" id="CHEBI:58349"/>
        <dbReference type="ChEBI" id="CHEBI:58585"/>
        <dbReference type="EC" id="1.1.1.381"/>
    </reaction>
</comment>
<dbReference type="EMBL" id="QWLM01000018">
    <property type="protein sequence ID" value="RHW44300.1"/>
    <property type="molecule type" value="Genomic_DNA"/>
</dbReference>
<dbReference type="PROSITE" id="PS00061">
    <property type="entry name" value="ADH_SHORT"/>
    <property type="match status" value="1"/>
</dbReference>
<dbReference type="EC" id="1.1.1.298" evidence="4"/>
<comment type="catalytic activity">
    <reaction evidence="10">
        <text>3-hydroxypropanoate + NADP(+) = 3-oxopropanoate + NADPH + H(+)</text>
        <dbReference type="Rhea" id="RHEA:26438"/>
        <dbReference type="ChEBI" id="CHEBI:15378"/>
        <dbReference type="ChEBI" id="CHEBI:16510"/>
        <dbReference type="ChEBI" id="CHEBI:33190"/>
        <dbReference type="ChEBI" id="CHEBI:57783"/>
        <dbReference type="ChEBI" id="CHEBI:58349"/>
        <dbReference type="EC" id="1.1.1.298"/>
    </reaction>
</comment>
<dbReference type="CDD" id="cd05233">
    <property type="entry name" value="SDR_c"/>
    <property type="match status" value="1"/>
</dbReference>
<dbReference type="SMART" id="SM00822">
    <property type="entry name" value="PKS_KR"/>
    <property type="match status" value="1"/>
</dbReference>
<comment type="similarity">
    <text evidence="1 11">Belongs to the short-chain dehydrogenases/reductases (SDR) family.</text>
</comment>
<evidence type="ECO:0000256" key="10">
    <source>
        <dbReference type="ARBA" id="ARBA00047274"/>
    </source>
</evidence>
<proteinExistence type="inferred from homology"/>
<dbReference type="Gene3D" id="3.40.50.720">
    <property type="entry name" value="NAD(P)-binding Rossmann-like Domain"/>
    <property type="match status" value="1"/>
</dbReference>
<dbReference type="EC" id="1.1.1.381" evidence="5"/>
<evidence type="ECO:0000256" key="8">
    <source>
        <dbReference type="ARBA" id="ARBA00044349"/>
    </source>
</evidence>
<feature type="domain" description="Ketoreductase" evidence="12">
    <location>
        <begin position="2"/>
        <end position="183"/>
    </location>
</feature>
<accession>A0A417Z195</accession>
<dbReference type="PIRSF" id="PIRSF000126">
    <property type="entry name" value="11-beta-HSD1"/>
    <property type="match status" value="1"/>
</dbReference>
<evidence type="ECO:0000256" key="4">
    <source>
        <dbReference type="ARBA" id="ARBA00044050"/>
    </source>
</evidence>
<evidence type="ECO:0000256" key="2">
    <source>
        <dbReference type="ARBA" id="ARBA00023002"/>
    </source>
</evidence>
<name>A0A417Z195_9MICO</name>
<evidence type="ECO:0000256" key="1">
    <source>
        <dbReference type="ARBA" id="ARBA00006484"/>
    </source>
</evidence>
<keyword evidence="2" id="KW-0560">Oxidoreductase</keyword>
<dbReference type="InterPro" id="IPR020904">
    <property type="entry name" value="Sc_DH/Rdtase_CS"/>
</dbReference>
<dbReference type="PRINTS" id="PR00080">
    <property type="entry name" value="SDRFAMILY"/>
</dbReference>
<evidence type="ECO:0000313" key="13">
    <source>
        <dbReference type="EMBL" id="RHW44300.1"/>
    </source>
</evidence>